<protein>
    <submittedName>
        <fullName evidence="1">Uncharacterized protein</fullName>
    </submittedName>
</protein>
<dbReference type="EMBL" id="CP134879">
    <property type="protein sequence ID" value="WNM23204.1"/>
    <property type="molecule type" value="Genomic_DNA"/>
</dbReference>
<evidence type="ECO:0000313" key="1">
    <source>
        <dbReference type="EMBL" id="WNM23204.1"/>
    </source>
</evidence>
<dbReference type="Proteomes" id="UP001304125">
    <property type="component" value="Chromosome"/>
</dbReference>
<accession>A0AA96JC08</accession>
<dbReference type="RefSeq" id="WP_313495932.1">
    <property type="nucleotide sequence ID" value="NZ_CP134879.1"/>
</dbReference>
<keyword evidence="2" id="KW-1185">Reference proteome</keyword>
<organism evidence="1 2">
    <name type="scientific">Demequina capsici</name>
    <dbReference type="NCBI Taxonomy" id="3075620"/>
    <lineage>
        <taxon>Bacteria</taxon>
        <taxon>Bacillati</taxon>
        <taxon>Actinomycetota</taxon>
        <taxon>Actinomycetes</taxon>
        <taxon>Micrococcales</taxon>
        <taxon>Demequinaceae</taxon>
        <taxon>Demequina</taxon>
    </lineage>
</organism>
<sequence length="259" mass="28624">MTTNLYLSLIPEALIASMLTPEEFGLYYAIGNAKRSRGQAVFFSVDRARLPEGAFDLSEVDTRCVPHPDGGPKRSLYIAIYRVLERIPRDAITALHLATDDGRVLTLSPTEYEPQTDSWSHLYQEFCPVSPRVVSSLDPAAFTAFITDDAQPVHVPRIVFAELTLGALAQDPVNGRADDLPYPNVGHLRDCLVELADDAGKSTKTVLRQMTQEVLFRTVSGGFHVGDATGLTTFALPSRDALEREHFAWWRSAQSTFGQ</sequence>
<evidence type="ECO:0000313" key="2">
    <source>
        <dbReference type="Proteomes" id="UP001304125"/>
    </source>
</evidence>
<name>A0AA96JC08_9MICO</name>
<dbReference type="AlphaFoldDB" id="A0AA96JC08"/>
<reference evidence="1 2" key="1">
    <citation type="submission" date="2023-09" db="EMBL/GenBank/DDBJ databases">
        <title>Demequina sp. a novel bacteria isolated from Capsicum annuum.</title>
        <authorList>
            <person name="Humaira Z."/>
            <person name="Lee J."/>
            <person name="Cho D."/>
        </authorList>
    </citation>
    <scope>NUCLEOTIDE SEQUENCE [LARGE SCALE GENOMIC DNA]</scope>
    <source>
        <strain evidence="1 2">OYTSA14</strain>
    </source>
</reference>
<proteinExistence type="predicted"/>
<gene>
    <name evidence="1" type="ORF">RN606_07455</name>
</gene>